<feature type="domain" description="Transposase IS66 central" evidence="3">
    <location>
        <begin position="180"/>
        <end position="239"/>
    </location>
</feature>
<dbReference type="Proteomes" id="UP000199473">
    <property type="component" value="Unassembled WGS sequence"/>
</dbReference>
<feature type="coiled-coil region" evidence="1">
    <location>
        <begin position="34"/>
        <end position="80"/>
    </location>
</feature>
<feature type="domain" description="Transposase IS66 zinc-finger binding" evidence="4">
    <location>
        <begin position="122"/>
        <end position="166"/>
    </location>
</feature>
<evidence type="ECO:0000259" key="5">
    <source>
        <dbReference type="Pfam" id="PF13007"/>
    </source>
</evidence>
<dbReference type="STRING" id="1123062.SAMN02745775_13120"/>
<keyword evidence="1" id="KW-0175">Coiled coil</keyword>
<dbReference type="EMBL" id="FOSQ01000031">
    <property type="protein sequence ID" value="SFL16534.1"/>
    <property type="molecule type" value="Genomic_DNA"/>
</dbReference>
<proteinExistence type="predicted"/>
<keyword evidence="7" id="KW-1185">Reference proteome</keyword>
<dbReference type="Pfam" id="PF13005">
    <property type="entry name" value="zf-IS66"/>
    <property type="match status" value="1"/>
</dbReference>
<dbReference type="RefSeq" id="WP_139226244.1">
    <property type="nucleotide sequence ID" value="NZ_FOSQ01000031.1"/>
</dbReference>
<evidence type="ECO:0000313" key="6">
    <source>
        <dbReference type="EMBL" id="SFL16534.1"/>
    </source>
</evidence>
<dbReference type="InterPro" id="IPR004291">
    <property type="entry name" value="Transposase_IS66_central"/>
</dbReference>
<dbReference type="InterPro" id="IPR024474">
    <property type="entry name" value="Znf_dom_IS66"/>
</dbReference>
<dbReference type="InterPro" id="IPR024463">
    <property type="entry name" value="Transposase_TnpC_homeodom"/>
</dbReference>
<sequence length="239" mass="26422">MQTASFDTPDAEIAALRALLAERDAVLAERDAELRNAGFEIEKLKVQLAALRRDKYGHSSEKLAAEIGQLEMLIGDAEEDAAQAAARAEARAKGQPRRPAIRKPLPEHLPRETILHEPVFACRCGCTDPKRLTRLGEDVTEVLEKIPARLKVIRHVRPRYACRACEAVLQAPAPDLPVEKGRPGPGLLAHVLVSKYLDGLPLYRLSAILAREGVEIERQTLADWVGRGAWWLSRLAEAI</sequence>
<evidence type="ECO:0000313" key="7">
    <source>
        <dbReference type="Proteomes" id="UP000199473"/>
    </source>
</evidence>
<name>A0A1I4FF22_9PROT</name>
<evidence type="ECO:0000259" key="3">
    <source>
        <dbReference type="Pfam" id="PF03050"/>
    </source>
</evidence>
<reference evidence="6 7" key="1">
    <citation type="submission" date="2016-10" db="EMBL/GenBank/DDBJ databases">
        <authorList>
            <person name="de Groot N.N."/>
        </authorList>
    </citation>
    <scope>NUCLEOTIDE SEQUENCE [LARGE SCALE GENOMIC DNA]</scope>
    <source>
        <strain evidence="6 7">DSM 19981</strain>
    </source>
</reference>
<dbReference type="AlphaFoldDB" id="A0A1I4FF22"/>
<evidence type="ECO:0000256" key="2">
    <source>
        <dbReference type="SAM" id="MobiDB-lite"/>
    </source>
</evidence>
<evidence type="ECO:0000259" key="4">
    <source>
        <dbReference type="Pfam" id="PF13005"/>
    </source>
</evidence>
<feature type="domain" description="Transposase TnpC homeodomain" evidence="5">
    <location>
        <begin position="44"/>
        <end position="114"/>
    </location>
</feature>
<dbReference type="Pfam" id="PF03050">
    <property type="entry name" value="DDE_Tnp_IS66"/>
    <property type="match status" value="1"/>
</dbReference>
<dbReference type="PANTHER" id="PTHR33678:SF1">
    <property type="entry name" value="BLL1576 PROTEIN"/>
    <property type="match status" value="1"/>
</dbReference>
<evidence type="ECO:0000256" key="1">
    <source>
        <dbReference type="SAM" id="Coils"/>
    </source>
</evidence>
<feature type="region of interest" description="Disordered" evidence="2">
    <location>
        <begin position="85"/>
        <end position="108"/>
    </location>
</feature>
<dbReference type="PANTHER" id="PTHR33678">
    <property type="entry name" value="BLL1576 PROTEIN"/>
    <property type="match status" value="1"/>
</dbReference>
<dbReference type="InterPro" id="IPR052344">
    <property type="entry name" value="Transposase-related"/>
</dbReference>
<protein>
    <submittedName>
        <fullName evidence="6">Transposase</fullName>
    </submittedName>
</protein>
<organism evidence="6 7">
    <name type="scientific">Falsiroseomonas stagni DSM 19981</name>
    <dbReference type="NCBI Taxonomy" id="1123062"/>
    <lineage>
        <taxon>Bacteria</taxon>
        <taxon>Pseudomonadati</taxon>
        <taxon>Pseudomonadota</taxon>
        <taxon>Alphaproteobacteria</taxon>
        <taxon>Acetobacterales</taxon>
        <taxon>Roseomonadaceae</taxon>
        <taxon>Falsiroseomonas</taxon>
    </lineage>
</organism>
<gene>
    <name evidence="6" type="ORF">SAMN02745775_13120</name>
</gene>
<dbReference type="Pfam" id="PF13007">
    <property type="entry name" value="LZ_Tnp_IS66"/>
    <property type="match status" value="1"/>
</dbReference>
<dbReference type="OrthoDB" id="9800877at2"/>
<accession>A0A1I4FF22</accession>
<feature type="non-terminal residue" evidence="6">
    <location>
        <position position="239"/>
    </location>
</feature>